<evidence type="ECO:0000313" key="2">
    <source>
        <dbReference type="Proteomes" id="UP001285352"/>
    </source>
</evidence>
<name>A0ABU4V129_9PSEU</name>
<protein>
    <submittedName>
        <fullName evidence="1">Uncharacterized protein</fullName>
    </submittedName>
</protein>
<reference evidence="1 2" key="2">
    <citation type="submission" date="2023-11" db="EMBL/GenBank/DDBJ databases">
        <authorList>
            <person name="Lara A.C."/>
            <person name="Chronakova A."/>
        </authorList>
    </citation>
    <scope>NUCLEOTIDE SEQUENCE [LARGE SCALE GENOMIC DNA]</scope>
    <source>
        <strain evidence="1 2">BCCO 10_0061</strain>
    </source>
</reference>
<sequence>MDLPVKDRAMLANALGRITLTVKPQTGQATCKLRTEKEKEITNAGVEAKCEYGITESTNN</sequence>
<comment type="caution">
    <text evidence="1">The sequence shown here is derived from an EMBL/GenBank/DDBJ whole genome shotgun (WGS) entry which is preliminary data.</text>
</comment>
<dbReference type="EMBL" id="JAXAVU010000010">
    <property type="protein sequence ID" value="MDX8144964.1"/>
    <property type="molecule type" value="Genomic_DNA"/>
</dbReference>
<organism evidence="1 2">
    <name type="scientific">Lentzea sokolovensis</name>
    <dbReference type="NCBI Taxonomy" id="3095429"/>
    <lineage>
        <taxon>Bacteria</taxon>
        <taxon>Bacillati</taxon>
        <taxon>Actinomycetota</taxon>
        <taxon>Actinomycetes</taxon>
        <taxon>Pseudonocardiales</taxon>
        <taxon>Pseudonocardiaceae</taxon>
        <taxon>Lentzea</taxon>
    </lineage>
</organism>
<reference evidence="1 2" key="1">
    <citation type="submission" date="2023-11" db="EMBL/GenBank/DDBJ databases">
        <title>Lentzea sokolovensis, sp. nov., Lentzea kristufkii, sp. nov., and Lentzea miocenensis, sp. nov., rare actinobacteria from Sokolov Coal Basin, Miocene lacustrine sediment, Czech Republic.</title>
        <authorList>
            <person name="Lara A."/>
            <person name="Kotroba L."/>
            <person name="Nouioui I."/>
            <person name="Neumann-Schaal M."/>
            <person name="Mast Y."/>
            <person name="Chronakova A."/>
        </authorList>
    </citation>
    <scope>NUCLEOTIDE SEQUENCE [LARGE SCALE GENOMIC DNA]</scope>
    <source>
        <strain evidence="1 2">BCCO 10_0061</strain>
    </source>
</reference>
<dbReference type="Proteomes" id="UP001285352">
    <property type="component" value="Unassembled WGS sequence"/>
</dbReference>
<gene>
    <name evidence="1" type="ORF">SK854_22835</name>
</gene>
<dbReference type="RefSeq" id="WP_319977119.1">
    <property type="nucleotide sequence ID" value="NZ_JAXAVU010000010.1"/>
</dbReference>
<accession>A0ABU4V129</accession>
<keyword evidence="2" id="KW-1185">Reference proteome</keyword>
<evidence type="ECO:0000313" key="1">
    <source>
        <dbReference type="EMBL" id="MDX8144964.1"/>
    </source>
</evidence>
<proteinExistence type="predicted"/>